<accession>A0A5P2C9T5</accession>
<dbReference type="AlphaFoldDB" id="A0A5P2C9T5"/>
<comment type="similarity">
    <text evidence="2">Belongs to the DoxX family.</text>
</comment>
<evidence type="ECO:0000256" key="2">
    <source>
        <dbReference type="ARBA" id="ARBA00006679"/>
    </source>
</evidence>
<evidence type="ECO:0000313" key="8">
    <source>
        <dbReference type="Proteomes" id="UP000322927"/>
    </source>
</evidence>
<sequence>MAVLRKCARPMLASVFVTGGLHTLRDPQRVAPAAEAVTAPVASRIPWLTEDPERLVRVNGAVQLGAGLMLATGRVPRVAALALAGTLVPTTLAGHAWWKEKDPERRAAQRTQFVKNVSLLGGLLIAAADTHGKPSVAYRTRTAAVAGRRAARRTRRDATKALSGAAGDAAGTVRSLTESAQNAVARQQKAVARRI</sequence>
<gene>
    <name evidence="7" type="ORF">DEJ48_35425</name>
</gene>
<evidence type="ECO:0000313" key="7">
    <source>
        <dbReference type="EMBL" id="QES39484.1"/>
    </source>
</evidence>
<evidence type="ECO:0000256" key="6">
    <source>
        <dbReference type="ARBA" id="ARBA00023136"/>
    </source>
</evidence>
<protein>
    <submittedName>
        <fullName evidence="7">DoxX family protein</fullName>
    </submittedName>
</protein>
<dbReference type="GO" id="GO:0005886">
    <property type="term" value="C:plasma membrane"/>
    <property type="evidence" value="ECO:0007669"/>
    <property type="project" value="UniProtKB-SubCell"/>
</dbReference>
<comment type="subcellular location">
    <subcellularLocation>
        <location evidence="1">Cell membrane</location>
        <topology evidence="1">Multi-pass membrane protein</topology>
    </subcellularLocation>
</comment>
<dbReference type="OrthoDB" id="329282at2"/>
<organism evidence="7 8">
    <name type="scientific">Streptomyces venezuelae</name>
    <dbReference type="NCBI Taxonomy" id="54571"/>
    <lineage>
        <taxon>Bacteria</taxon>
        <taxon>Bacillati</taxon>
        <taxon>Actinomycetota</taxon>
        <taxon>Actinomycetes</taxon>
        <taxon>Kitasatosporales</taxon>
        <taxon>Streptomycetaceae</taxon>
        <taxon>Streptomyces</taxon>
    </lineage>
</organism>
<dbReference type="PANTHER" id="PTHR33452">
    <property type="entry name" value="OXIDOREDUCTASE CATD-RELATED"/>
    <property type="match status" value="1"/>
</dbReference>
<evidence type="ECO:0000256" key="4">
    <source>
        <dbReference type="ARBA" id="ARBA00022692"/>
    </source>
</evidence>
<keyword evidence="3" id="KW-1003">Cell membrane</keyword>
<dbReference type="Proteomes" id="UP000322927">
    <property type="component" value="Chromosome"/>
</dbReference>
<dbReference type="Pfam" id="PF07681">
    <property type="entry name" value="DoxX"/>
    <property type="match status" value="1"/>
</dbReference>
<dbReference type="RefSeq" id="WP_150220204.1">
    <property type="nucleotide sequence ID" value="NZ_CP029192.1"/>
</dbReference>
<name>A0A5P2C9T5_STRVZ</name>
<reference evidence="7 8" key="1">
    <citation type="submission" date="2018-05" db="EMBL/GenBank/DDBJ databases">
        <title>Streptomyces venezuelae.</title>
        <authorList>
            <person name="Kim W."/>
            <person name="Lee N."/>
            <person name="Cho B.-K."/>
        </authorList>
    </citation>
    <scope>NUCLEOTIDE SEQUENCE [LARGE SCALE GENOMIC DNA]</scope>
    <source>
        <strain evidence="7 8">ATCC 14584</strain>
    </source>
</reference>
<dbReference type="InterPro" id="IPR032808">
    <property type="entry name" value="DoxX"/>
</dbReference>
<keyword evidence="5" id="KW-1133">Transmembrane helix</keyword>
<dbReference type="EMBL" id="CP029192">
    <property type="protein sequence ID" value="QES39484.1"/>
    <property type="molecule type" value="Genomic_DNA"/>
</dbReference>
<dbReference type="PANTHER" id="PTHR33452:SF1">
    <property type="entry name" value="INNER MEMBRANE PROTEIN YPHA-RELATED"/>
    <property type="match status" value="1"/>
</dbReference>
<evidence type="ECO:0000256" key="3">
    <source>
        <dbReference type="ARBA" id="ARBA00022475"/>
    </source>
</evidence>
<proteinExistence type="inferred from homology"/>
<dbReference type="InterPro" id="IPR051907">
    <property type="entry name" value="DoxX-like_oxidoreductase"/>
</dbReference>
<evidence type="ECO:0000256" key="5">
    <source>
        <dbReference type="ARBA" id="ARBA00022989"/>
    </source>
</evidence>
<keyword evidence="6" id="KW-0472">Membrane</keyword>
<evidence type="ECO:0000256" key="1">
    <source>
        <dbReference type="ARBA" id="ARBA00004651"/>
    </source>
</evidence>
<keyword evidence="4" id="KW-0812">Transmembrane</keyword>